<dbReference type="RefSeq" id="WP_169247364.1">
    <property type="nucleotide sequence ID" value="NZ_SPMZ01000008.1"/>
</dbReference>
<keyword evidence="1" id="KW-0808">Transferase</keyword>
<gene>
    <name evidence="1" type="ORF">E4P82_02180</name>
</gene>
<protein>
    <submittedName>
        <fullName evidence="1">Class I SAM-dependent methyltransferase</fullName>
    </submittedName>
</protein>
<organism evidence="1 2">
    <name type="scientific">Candidatus Competibacter phosphatis</name>
    <dbReference type="NCBI Taxonomy" id="221280"/>
    <lineage>
        <taxon>Bacteria</taxon>
        <taxon>Pseudomonadati</taxon>
        <taxon>Pseudomonadota</taxon>
        <taxon>Gammaproteobacteria</taxon>
        <taxon>Candidatus Competibacteraceae</taxon>
        <taxon>Candidatus Competibacter</taxon>
    </lineage>
</organism>
<reference evidence="1 2" key="1">
    <citation type="submission" date="2019-03" db="EMBL/GenBank/DDBJ databases">
        <title>Metabolic reconstructions from genomes of highly enriched 'Candidatus Accumulibacter' and 'Candidatus Competibacter' bioreactor populations.</title>
        <authorList>
            <person name="Annavajhala M.K."/>
            <person name="Welles L."/>
            <person name="Abbas B."/>
            <person name="Sorokin D."/>
            <person name="Park H."/>
            <person name="Van Loosdrecht M."/>
            <person name="Chandran K."/>
        </authorList>
    </citation>
    <scope>NUCLEOTIDE SEQUENCE [LARGE SCALE GENOMIC DNA]</scope>
    <source>
        <strain evidence="1 2">SBR_G</strain>
    </source>
</reference>
<name>A0ABX1TJP6_9GAMM</name>
<dbReference type="GO" id="GO:0032259">
    <property type="term" value="P:methylation"/>
    <property type="evidence" value="ECO:0007669"/>
    <property type="project" value="UniProtKB-KW"/>
</dbReference>
<keyword evidence="2" id="KW-1185">Reference proteome</keyword>
<dbReference type="Gene3D" id="3.40.50.150">
    <property type="entry name" value="Vaccinia Virus protein VP39"/>
    <property type="match status" value="1"/>
</dbReference>
<dbReference type="InterPro" id="IPR029063">
    <property type="entry name" value="SAM-dependent_MTases_sf"/>
</dbReference>
<dbReference type="GO" id="GO:0008168">
    <property type="term" value="F:methyltransferase activity"/>
    <property type="evidence" value="ECO:0007669"/>
    <property type="project" value="UniProtKB-KW"/>
</dbReference>
<proteinExistence type="predicted"/>
<accession>A0ABX1TJP6</accession>
<dbReference type="EMBL" id="SPMZ01000008">
    <property type="protein sequence ID" value="NMQ18105.1"/>
    <property type="molecule type" value="Genomic_DNA"/>
</dbReference>
<dbReference type="Pfam" id="PF13489">
    <property type="entry name" value="Methyltransf_23"/>
    <property type="match status" value="1"/>
</dbReference>
<evidence type="ECO:0000313" key="1">
    <source>
        <dbReference type="EMBL" id="NMQ18105.1"/>
    </source>
</evidence>
<comment type="caution">
    <text evidence="1">The sequence shown here is derived from an EMBL/GenBank/DDBJ whole genome shotgun (WGS) entry which is preliminary data.</text>
</comment>
<dbReference type="SUPFAM" id="SSF53335">
    <property type="entry name" value="S-adenosyl-L-methionine-dependent methyltransferases"/>
    <property type="match status" value="1"/>
</dbReference>
<dbReference type="Proteomes" id="UP000760480">
    <property type="component" value="Unassembled WGS sequence"/>
</dbReference>
<dbReference type="CDD" id="cd02440">
    <property type="entry name" value="AdoMet_MTases"/>
    <property type="match status" value="1"/>
</dbReference>
<evidence type="ECO:0000313" key="2">
    <source>
        <dbReference type="Proteomes" id="UP000760480"/>
    </source>
</evidence>
<keyword evidence="1" id="KW-0489">Methyltransferase</keyword>
<sequence length="206" mass="23616">MSRYYTADRRDLVDFLRPYGQLGMVLDIGCAGGRLGRQLLQTGLAERCDGIEPNAEAASQAADPLHRIWVADLEAVTGQVPWTDYDLLIMADVLEHLIDPWRVLAELHRRVRPGARLLLSVPNVRHKSVVLPLLFQGRFDYADAGILDRTHLHFFTRSSLLDAVGRAGWRMVAIAPYIKPKYRRWWFPHRLLGEFLAVQYFLLVEK</sequence>
<dbReference type="PANTHER" id="PTHR43861">
    <property type="entry name" value="TRANS-ACONITATE 2-METHYLTRANSFERASE-RELATED"/>
    <property type="match status" value="1"/>
</dbReference>